<feature type="region of interest" description="Disordered" evidence="5">
    <location>
        <begin position="1"/>
        <end position="49"/>
    </location>
</feature>
<protein>
    <submittedName>
        <fullName evidence="7">Transcription factor PDR1 like protein</fullName>
    </submittedName>
</protein>
<feature type="domain" description="Zn(2)-C6 fungal-type" evidence="6">
    <location>
        <begin position="50"/>
        <end position="77"/>
    </location>
</feature>
<dbReference type="PANTHER" id="PTHR47424">
    <property type="entry name" value="REGULATORY PROTEIN GAL4"/>
    <property type="match status" value="1"/>
</dbReference>
<evidence type="ECO:0000256" key="3">
    <source>
        <dbReference type="ARBA" id="ARBA00023163"/>
    </source>
</evidence>
<dbReference type="SMART" id="SM00066">
    <property type="entry name" value="GAL4"/>
    <property type="match status" value="1"/>
</dbReference>
<keyword evidence="3" id="KW-0804">Transcription</keyword>
<dbReference type="OrthoDB" id="2283488at2759"/>
<comment type="caution">
    <text evidence="7">The sequence shown here is derived from an EMBL/GenBank/DDBJ whole genome shotgun (WGS) entry which is preliminary data.</text>
</comment>
<evidence type="ECO:0000256" key="1">
    <source>
        <dbReference type="ARBA" id="ARBA00023015"/>
    </source>
</evidence>
<keyword evidence="4" id="KW-0539">Nucleus</keyword>
<evidence type="ECO:0000313" key="7">
    <source>
        <dbReference type="EMBL" id="KAG7107678.1"/>
    </source>
</evidence>
<accession>A0A8I2Z3A3</accession>
<name>A0A8I2Z3A3_VERLO</name>
<sequence length="82" mass="9139">MDTDRRTSLVSNNDSGLGPHGHDHSDPEDHESPPSKQRKPPHVRSRASRACDRCKARKTRCSGKYPCALCSRLRLECKGQAV</sequence>
<dbReference type="GO" id="GO:0008270">
    <property type="term" value="F:zinc ion binding"/>
    <property type="evidence" value="ECO:0007669"/>
    <property type="project" value="InterPro"/>
</dbReference>
<reference evidence="7" key="1">
    <citation type="journal article" date="2021" name="Mol. Plant Pathol.">
        <title>A 20-kb lineage-specific genomic region tames virulence in pathogenic amphidiploid Verticillium longisporum.</title>
        <authorList>
            <person name="Harting R."/>
            <person name="Starke J."/>
            <person name="Kusch H."/>
            <person name="Poggeler S."/>
            <person name="Maurus I."/>
            <person name="Schluter R."/>
            <person name="Landesfeind M."/>
            <person name="Bulla I."/>
            <person name="Nowrousian M."/>
            <person name="de Jonge R."/>
            <person name="Stahlhut G."/>
            <person name="Hoff K.J."/>
            <person name="Asshauer K.P."/>
            <person name="Thurmer A."/>
            <person name="Stanke M."/>
            <person name="Daniel R."/>
            <person name="Morgenstern B."/>
            <person name="Thomma B.P.H.J."/>
            <person name="Kronstad J.W."/>
            <person name="Braus-Stromeyer S.A."/>
            <person name="Braus G.H."/>
        </authorList>
    </citation>
    <scope>NUCLEOTIDE SEQUENCE</scope>
    <source>
        <strain evidence="7">Vl32</strain>
    </source>
</reference>
<dbReference type="GO" id="GO:0000981">
    <property type="term" value="F:DNA-binding transcription factor activity, RNA polymerase II-specific"/>
    <property type="evidence" value="ECO:0007669"/>
    <property type="project" value="InterPro"/>
</dbReference>
<dbReference type="InterPro" id="IPR001138">
    <property type="entry name" value="Zn2Cys6_DnaBD"/>
</dbReference>
<dbReference type="PROSITE" id="PS00463">
    <property type="entry name" value="ZN2_CY6_FUNGAL_1"/>
    <property type="match status" value="1"/>
</dbReference>
<feature type="compositionally biased region" description="Basic residues" evidence="5">
    <location>
        <begin position="36"/>
        <end position="47"/>
    </location>
</feature>
<evidence type="ECO:0000256" key="2">
    <source>
        <dbReference type="ARBA" id="ARBA00023125"/>
    </source>
</evidence>
<feature type="compositionally biased region" description="Basic and acidic residues" evidence="5">
    <location>
        <begin position="20"/>
        <end position="33"/>
    </location>
</feature>
<dbReference type="PROSITE" id="PS50048">
    <property type="entry name" value="ZN2_CY6_FUNGAL_2"/>
    <property type="match status" value="1"/>
</dbReference>
<dbReference type="GO" id="GO:0003677">
    <property type="term" value="F:DNA binding"/>
    <property type="evidence" value="ECO:0007669"/>
    <property type="project" value="UniProtKB-KW"/>
</dbReference>
<dbReference type="InterPro" id="IPR051127">
    <property type="entry name" value="Fungal_SecMet_Regulators"/>
</dbReference>
<keyword evidence="1" id="KW-0805">Transcription regulation</keyword>
<dbReference type="Pfam" id="PF00172">
    <property type="entry name" value="Zn_clus"/>
    <property type="match status" value="1"/>
</dbReference>
<dbReference type="Proteomes" id="UP000689129">
    <property type="component" value="Unassembled WGS sequence"/>
</dbReference>
<dbReference type="EMBL" id="JAEMWZ010000715">
    <property type="protein sequence ID" value="KAG7107678.1"/>
    <property type="molecule type" value="Genomic_DNA"/>
</dbReference>
<evidence type="ECO:0000256" key="4">
    <source>
        <dbReference type="ARBA" id="ARBA00023242"/>
    </source>
</evidence>
<keyword evidence="2" id="KW-0238">DNA-binding</keyword>
<organism evidence="7 8">
    <name type="scientific">Verticillium longisporum</name>
    <name type="common">Verticillium dahliae var. longisporum</name>
    <dbReference type="NCBI Taxonomy" id="100787"/>
    <lineage>
        <taxon>Eukaryota</taxon>
        <taxon>Fungi</taxon>
        <taxon>Dikarya</taxon>
        <taxon>Ascomycota</taxon>
        <taxon>Pezizomycotina</taxon>
        <taxon>Sordariomycetes</taxon>
        <taxon>Hypocreomycetidae</taxon>
        <taxon>Glomerellales</taxon>
        <taxon>Plectosphaerellaceae</taxon>
        <taxon>Verticillium</taxon>
    </lineage>
</organism>
<gene>
    <name evidence="7" type="ORF">HYQ45_018262</name>
</gene>
<evidence type="ECO:0000256" key="5">
    <source>
        <dbReference type="SAM" id="MobiDB-lite"/>
    </source>
</evidence>
<dbReference type="AlphaFoldDB" id="A0A8I2Z3A3"/>
<dbReference type="PANTHER" id="PTHR47424:SF3">
    <property type="entry name" value="REGULATORY PROTEIN GAL4"/>
    <property type="match status" value="1"/>
</dbReference>
<proteinExistence type="predicted"/>
<evidence type="ECO:0000259" key="6">
    <source>
        <dbReference type="PROSITE" id="PS50048"/>
    </source>
</evidence>
<evidence type="ECO:0000313" key="8">
    <source>
        <dbReference type="Proteomes" id="UP000689129"/>
    </source>
</evidence>
<dbReference type="CDD" id="cd00067">
    <property type="entry name" value="GAL4"/>
    <property type="match status" value="1"/>
</dbReference>